<dbReference type="Proteomes" id="UP001157133">
    <property type="component" value="Unassembled WGS sequence"/>
</dbReference>
<organism evidence="2 3">
    <name type="scientific">Thalassotalea eurytherma</name>
    <dbReference type="NCBI Taxonomy" id="1144278"/>
    <lineage>
        <taxon>Bacteria</taxon>
        <taxon>Pseudomonadati</taxon>
        <taxon>Pseudomonadota</taxon>
        <taxon>Gammaproteobacteria</taxon>
        <taxon>Alteromonadales</taxon>
        <taxon>Colwelliaceae</taxon>
        <taxon>Thalassotalea</taxon>
    </lineage>
</organism>
<evidence type="ECO:0000313" key="2">
    <source>
        <dbReference type="EMBL" id="GLX83552.1"/>
    </source>
</evidence>
<protein>
    <submittedName>
        <fullName evidence="2">Uncharacterized protein</fullName>
    </submittedName>
</protein>
<feature type="chain" id="PRO_5045515520" evidence="1">
    <location>
        <begin position="22"/>
        <end position="65"/>
    </location>
</feature>
<reference evidence="2 3" key="1">
    <citation type="submission" date="2023-03" db="EMBL/GenBank/DDBJ databases">
        <title>Draft genome sequence of Thalassotalea eurytherma JCM 18482T.</title>
        <authorList>
            <person name="Sawabe T."/>
        </authorList>
    </citation>
    <scope>NUCLEOTIDE SEQUENCE [LARGE SCALE GENOMIC DNA]</scope>
    <source>
        <strain evidence="2 3">JCM 18482</strain>
    </source>
</reference>
<dbReference type="EMBL" id="BSSU01000016">
    <property type="protein sequence ID" value="GLX83552.1"/>
    <property type="molecule type" value="Genomic_DNA"/>
</dbReference>
<keyword evidence="1" id="KW-0732">Signal</keyword>
<name>A0ABQ6H9U8_9GAMM</name>
<sequence length="65" mass="7261">MNKIFNLLIILSLFTPCITLAKDVICPGNDRTDYLTELLSHALSYSEGSYTTKGFGTDIPIQYMV</sequence>
<comment type="caution">
    <text evidence="2">The sequence shown here is derived from an EMBL/GenBank/DDBJ whole genome shotgun (WGS) entry which is preliminary data.</text>
</comment>
<gene>
    <name evidence="2" type="ORF">theurythT_30050</name>
</gene>
<evidence type="ECO:0000313" key="3">
    <source>
        <dbReference type="Proteomes" id="UP001157133"/>
    </source>
</evidence>
<keyword evidence="3" id="KW-1185">Reference proteome</keyword>
<feature type="signal peptide" evidence="1">
    <location>
        <begin position="1"/>
        <end position="21"/>
    </location>
</feature>
<evidence type="ECO:0000256" key="1">
    <source>
        <dbReference type="SAM" id="SignalP"/>
    </source>
</evidence>
<dbReference type="RefSeq" id="WP_284209020.1">
    <property type="nucleotide sequence ID" value="NZ_BSSU01000016.1"/>
</dbReference>
<proteinExistence type="predicted"/>
<accession>A0ABQ6H9U8</accession>